<protein>
    <submittedName>
        <fullName evidence="2">Uncharacterized protein</fullName>
    </submittedName>
</protein>
<name>A0A8J2UE29_9BACT</name>
<dbReference type="RefSeq" id="WP_188932804.1">
    <property type="nucleotide sequence ID" value="NZ_BMJC01000003.1"/>
</dbReference>
<organism evidence="2 3">
    <name type="scientific">Puia dinghuensis</name>
    <dbReference type="NCBI Taxonomy" id="1792502"/>
    <lineage>
        <taxon>Bacteria</taxon>
        <taxon>Pseudomonadati</taxon>
        <taxon>Bacteroidota</taxon>
        <taxon>Chitinophagia</taxon>
        <taxon>Chitinophagales</taxon>
        <taxon>Chitinophagaceae</taxon>
        <taxon>Puia</taxon>
    </lineage>
</organism>
<keyword evidence="3" id="KW-1185">Reference proteome</keyword>
<evidence type="ECO:0000256" key="1">
    <source>
        <dbReference type="SAM" id="SignalP"/>
    </source>
</evidence>
<keyword evidence="1" id="KW-0732">Signal</keyword>
<sequence length="286" mass="33954">MSYLPLKVIGCLSILLLSWALPVYAQVFSNDEGAREAVFVTKVMQLDEFIHRFNNDPNSTIRQYYLAHHRKWDKSRAELIRSLFDYSQDWNAAQMDLFIRRATDAHRPDSLRFFQDKWYAEAICSFLYNNEPVEATLILRLRVNLDGTAQWMIAAVKPDFTIFLESTAPVVPLAERKLRFIQPAANDTYFAELDRDLADKRYLPAFFDEGFFRRRHSGRFYQALLNDRIRFVTVKKLRYHYLQVHDWIFTVDNYERDTRNSGWLISSIRPATRAARIDYEKRLLEE</sequence>
<accession>A0A8J2UE29</accession>
<dbReference type="AlphaFoldDB" id="A0A8J2UE29"/>
<comment type="caution">
    <text evidence="2">The sequence shown here is derived from an EMBL/GenBank/DDBJ whole genome shotgun (WGS) entry which is preliminary data.</text>
</comment>
<gene>
    <name evidence="2" type="ORF">GCM10011511_28730</name>
</gene>
<feature type="signal peptide" evidence="1">
    <location>
        <begin position="1"/>
        <end position="25"/>
    </location>
</feature>
<reference evidence="2" key="2">
    <citation type="submission" date="2020-09" db="EMBL/GenBank/DDBJ databases">
        <authorList>
            <person name="Sun Q."/>
            <person name="Zhou Y."/>
        </authorList>
    </citation>
    <scope>NUCLEOTIDE SEQUENCE</scope>
    <source>
        <strain evidence="2">CGMCC 1.15448</strain>
    </source>
</reference>
<evidence type="ECO:0000313" key="3">
    <source>
        <dbReference type="Proteomes" id="UP000607559"/>
    </source>
</evidence>
<evidence type="ECO:0000313" key="2">
    <source>
        <dbReference type="EMBL" id="GGB03691.1"/>
    </source>
</evidence>
<reference evidence="2" key="1">
    <citation type="journal article" date="2014" name="Int. J. Syst. Evol. Microbiol.">
        <title>Complete genome sequence of Corynebacterium casei LMG S-19264T (=DSM 44701T), isolated from a smear-ripened cheese.</title>
        <authorList>
            <consortium name="US DOE Joint Genome Institute (JGI-PGF)"/>
            <person name="Walter F."/>
            <person name="Albersmeier A."/>
            <person name="Kalinowski J."/>
            <person name="Ruckert C."/>
        </authorList>
    </citation>
    <scope>NUCLEOTIDE SEQUENCE</scope>
    <source>
        <strain evidence="2">CGMCC 1.15448</strain>
    </source>
</reference>
<proteinExistence type="predicted"/>
<feature type="chain" id="PRO_5035197081" evidence="1">
    <location>
        <begin position="26"/>
        <end position="286"/>
    </location>
</feature>
<dbReference type="EMBL" id="BMJC01000003">
    <property type="protein sequence ID" value="GGB03691.1"/>
    <property type="molecule type" value="Genomic_DNA"/>
</dbReference>
<dbReference type="Proteomes" id="UP000607559">
    <property type="component" value="Unassembled WGS sequence"/>
</dbReference>